<dbReference type="RefSeq" id="WP_069851578.1">
    <property type="nucleotide sequence ID" value="NZ_CP014859.1"/>
</dbReference>
<dbReference type="AlphaFoldDB" id="A0AAC9N031"/>
<organism evidence="2 3">
    <name type="scientific">Actinoalloteichus hymeniacidonis</name>
    <dbReference type="NCBI Taxonomy" id="340345"/>
    <lineage>
        <taxon>Bacteria</taxon>
        <taxon>Bacillati</taxon>
        <taxon>Actinomycetota</taxon>
        <taxon>Actinomycetes</taxon>
        <taxon>Pseudonocardiales</taxon>
        <taxon>Pseudonocardiaceae</taxon>
        <taxon>Actinoalloteichus</taxon>
    </lineage>
</organism>
<dbReference type="EMBL" id="CP014859">
    <property type="protein sequence ID" value="AOS65114.1"/>
    <property type="molecule type" value="Genomic_DNA"/>
</dbReference>
<dbReference type="KEGG" id="ahm:TL08_21635"/>
<protein>
    <submittedName>
        <fullName evidence="2">Suppressor of fused protein (SUFU)</fullName>
    </submittedName>
</protein>
<accession>A0AAC9N031</accession>
<dbReference type="Pfam" id="PF05076">
    <property type="entry name" value="SUFU"/>
    <property type="match status" value="1"/>
</dbReference>
<name>A0AAC9N031_9PSEU</name>
<keyword evidence="3" id="KW-1185">Reference proteome</keyword>
<proteinExistence type="predicted"/>
<feature type="domain" description="Suppressor of fused-like" evidence="1">
    <location>
        <begin position="68"/>
        <end position="184"/>
    </location>
</feature>
<evidence type="ECO:0000259" key="1">
    <source>
        <dbReference type="Pfam" id="PF05076"/>
    </source>
</evidence>
<evidence type="ECO:0000313" key="2">
    <source>
        <dbReference type="EMBL" id="AOS65114.1"/>
    </source>
</evidence>
<sequence length="188" mass="20813">MADQGKFDGLLQHIERYAGQFRDAEGPDALGANRGFGLGVYEHPEYDMFTVVSNGVRFQQITSLLPEEFACSLIAEEQGFARGLVHMIAEASVQGGEGLEYDRLIRFPELIIPESRVQGVLACPHPYLSDEFDVFTDNAERPVLQLITLIPLLSAEVDFIAAEGPTALQQRWSDQGTNLLSVYRQPAV</sequence>
<dbReference type="InterPro" id="IPR020941">
    <property type="entry name" value="SUFU-like_domain"/>
</dbReference>
<evidence type="ECO:0000313" key="3">
    <source>
        <dbReference type="Proteomes" id="UP000095210"/>
    </source>
</evidence>
<gene>
    <name evidence="2" type="ORF">TL08_21635</name>
</gene>
<reference evidence="3" key="1">
    <citation type="submission" date="2016-03" db="EMBL/GenBank/DDBJ databases">
        <title>Complete genome sequence of the type strain Actinoalloteichus hymeniacidonis DSM 45092.</title>
        <authorList>
            <person name="Schaffert L."/>
            <person name="Albersmeier A."/>
            <person name="Winkler A."/>
            <person name="Kalinowski J."/>
            <person name="Zotchev S."/>
            <person name="Ruckert C."/>
        </authorList>
    </citation>
    <scope>NUCLEOTIDE SEQUENCE [LARGE SCALE GENOMIC DNA]</scope>
    <source>
        <strain evidence="3">HPA177(T) (DSM 45092(T))</strain>
    </source>
</reference>
<dbReference type="Proteomes" id="UP000095210">
    <property type="component" value="Chromosome"/>
</dbReference>